<dbReference type="Proteomes" id="UP000680132">
    <property type="component" value="Unassembled WGS sequence"/>
</dbReference>
<accession>A0A939TMY4</accession>
<feature type="region of interest" description="Disordered" evidence="1">
    <location>
        <begin position="409"/>
        <end position="431"/>
    </location>
</feature>
<dbReference type="PANTHER" id="PTHR34351:SF1">
    <property type="entry name" value="SLR1927 PROTEIN"/>
    <property type="match status" value="1"/>
</dbReference>
<evidence type="ECO:0000313" key="4">
    <source>
        <dbReference type="EMBL" id="MBO3663658.1"/>
    </source>
</evidence>
<keyword evidence="2" id="KW-0472">Membrane</keyword>
<protein>
    <submittedName>
        <fullName evidence="4">DUF58 domain-containing protein</fullName>
    </submittedName>
</protein>
<comment type="caution">
    <text evidence="4">The sequence shown here is derived from an EMBL/GenBank/DDBJ whole genome shotgun (WGS) entry which is preliminary data.</text>
</comment>
<dbReference type="RefSeq" id="WP_208502968.1">
    <property type="nucleotide sequence ID" value="NZ_JAGFOA010000003.1"/>
</dbReference>
<feature type="transmembrane region" description="Helical" evidence="2">
    <location>
        <begin position="20"/>
        <end position="40"/>
    </location>
</feature>
<feature type="domain" description="DUF58" evidence="3">
    <location>
        <begin position="217"/>
        <end position="357"/>
    </location>
</feature>
<proteinExistence type="predicted"/>
<keyword evidence="5" id="KW-1185">Reference proteome</keyword>
<dbReference type="AlphaFoldDB" id="A0A939TMY4"/>
<name>A0A939TMY4_9MICO</name>
<organism evidence="4 5">
    <name type="scientific">Microbacterium stercoris</name>
    <dbReference type="NCBI Taxonomy" id="2820289"/>
    <lineage>
        <taxon>Bacteria</taxon>
        <taxon>Bacillati</taxon>
        <taxon>Actinomycetota</taxon>
        <taxon>Actinomycetes</taxon>
        <taxon>Micrococcales</taxon>
        <taxon>Microbacteriaceae</taxon>
        <taxon>Microbacterium</taxon>
    </lineage>
</organism>
<evidence type="ECO:0000256" key="2">
    <source>
        <dbReference type="SAM" id="Phobius"/>
    </source>
</evidence>
<dbReference type="InterPro" id="IPR002881">
    <property type="entry name" value="DUF58"/>
</dbReference>
<evidence type="ECO:0000259" key="3">
    <source>
        <dbReference type="Pfam" id="PF01882"/>
    </source>
</evidence>
<reference evidence="4" key="1">
    <citation type="submission" date="2021-03" db="EMBL/GenBank/DDBJ databases">
        <title>Microbacterium sp. nov., a novel actinobacterium isolated from cow dung.</title>
        <authorList>
            <person name="Zhang L."/>
        </authorList>
    </citation>
    <scope>NUCLEOTIDE SEQUENCE</scope>
    <source>
        <strain evidence="4">NEAU-LLB</strain>
    </source>
</reference>
<sequence>MSRSPAPSSPPQGLSGAPLTGRGLAALALGAGLVIAGSVMGRIELTMFGLALLALVIGGWLSLRLAGRVVDVDRALATDVASVGGLSHVEARLQLSARPVPGGTWRDALPDSLRAVRTESSSGATGELPPGGRGTLHVSYAVVGIRRGRHAVGPLQTAAIDPFGLARRRMTIGHRTPVTIVPAVVALPSLPGSPGAVGSSQLTTGRHGQGADNLIPRPYAPGDSMRRIHWRASAHHGSLMVREEERETTPHALVVFDRGAARWGGTAAHGGDPGFEAAVTLVVSAAWSLARDGYSVNVMDSDGAPIGIVDSHEDMSDLLVAFASVSPRGENTLDRLASSGIVRSAAPVILICGHLTVDDVAGFGSIAAQSSRAVLLSAHPEPGALERAERSGWRTARLTPDVERSWGIATQQTGVAGAASTEGPEDVRVGD</sequence>
<evidence type="ECO:0000256" key="1">
    <source>
        <dbReference type="SAM" id="MobiDB-lite"/>
    </source>
</evidence>
<gene>
    <name evidence="4" type="ORF">J5V96_09030</name>
</gene>
<dbReference type="Pfam" id="PF01882">
    <property type="entry name" value="DUF58"/>
    <property type="match status" value="1"/>
</dbReference>
<feature type="transmembrane region" description="Helical" evidence="2">
    <location>
        <begin position="47"/>
        <end position="66"/>
    </location>
</feature>
<evidence type="ECO:0000313" key="5">
    <source>
        <dbReference type="Proteomes" id="UP000680132"/>
    </source>
</evidence>
<dbReference type="PANTHER" id="PTHR34351">
    <property type="entry name" value="SLR1927 PROTEIN-RELATED"/>
    <property type="match status" value="1"/>
</dbReference>
<keyword evidence="2" id="KW-0812">Transmembrane</keyword>
<dbReference type="EMBL" id="JAGFOA010000003">
    <property type="protein sequence ID" value="MBO3663658.1"/>
    <property type="molecule type" value="Genomic_DNA"/>
</dbReference>
<keyword evidence="2" id="KW-1133">Transmembrane helix</keyword>